<evidence type="ECO:0000313" key="3">
    <source>
        <dbReference type="Proteomes" id="UP000441797"/>
    </source>
</evidence>
<dbReference type="Proteomes" id="UP000441797">
    <property type="component" value="Unassembled WGS sequence"/>
</dbReference>
<dbReference type="InterPro" id="IPR039968">
    <property type="entry name" value="BcerS-like"/>
</dbReference>
<dbReference type="InterPro" id="IPR016181">
    <property type="entry name" value="Acyl_CoA_acyltransferase"/>
</dbReference>
<dbReference type="EMBL" id="NAPY01000026">
    <property type="protein sequence ID" value="MUL37785.1"/>
    <property type="molecule type" value="Genomic_DNA"/>
</dbReference>
<dbReference type="GO" id="GO:0016747">
    <property type="term" value="F:acyltransferase activity, transferring groups other than amino-acyl groups"/>
    <property type="evidence" value="ECO:0007669"/>
    <property type="project" value="InterPro"/>
</dbReference>
<name>A0A6N8FZN3_9CHRO</name>
<proteinExistence type="predicted"/>
<accession>A0A6N8FZN3</accession>
<evidence type="ECO:0000259" key="1">
    <source>
        <dbReference type="PROSITE" id="PS51186"/>
    </source>
</evidence>
<dbReference type="InterPro" id="IPR000182">
    <property type="entry name" value="GNAT_dom"/>
</dbReference>
<dbReference type="Gene3D" id="3.40.630.30">
    <property type="match status" value="1"/>
</dbReference>
<sequence length="382" mass="44021">MLTKSINFQVRAVTTPEEREIFLDIPAKIYTSDSYWVPPIRSSIAKEFTSDYPFSQYGKLQQFVALSQDTDNSQPLGRIVAAINQRLIEREGEKIGLFGYFECVPDFEVAQALLTTASEWLREQGMTRVRGPIDLSTHNRCFFLVDGFDSPPLLMMPYNPPYYPKFIERAGWHKAKDAYAYDFPLDKPLPKEFEKAHRVACKSGVNFRPISTKGEGFEKDAIAIYHLFNRAFAHSWSSTPRSEAEFLEEAKELQSIVDPDVFPIAEYNGEMIGFFMGLPDYNIPLKQVNGKLNWLGILKFLWYRRQIDQGRVITICSLPEYRLKMVPLALIYLGMQGGIQKGKPYKRAELSWVYEDNYPSRKLIEAAGGKIYKTYRIYEKAL</sequence>
<keyword evidence="3" id="KW-1185">Reference proteome</keyword>
<comment type="caution">
    <text evidence="2">The sequence shown here is derived from an EMBL/GenBank/DDBJ whole genome shotgun (WGS) entry which is preliminary data.</text>
</comment>
<feature type="domain" description="N-acetyltransferase" evidence="1">
    <location>
        <begin position="205"/>
        <end position="382"/>
    </location>
</feature>
<dbReference type="RefSeq" id="WP_105219866.1">
    <property type="nucleotide sequence ID" value="NZ_CAWNSU010000047.1"/>
</dbReference>
<gene>
    <name evidence="2" type="ORF">BWI75_15980</name>
</gene>
<dbReference type="PROSITE" id="PS51186">
    <property type="entry name" value="GNAT"/>
    <property type="match status" value="1"/>
</dbReference>
<dbReference type="PANTHER" id="PTHR41368">
    <property type="entry name" value="PROTEIN YGHO"/>
    <property type="match status" value="1"/>
</dbReference>
<dbReference type="PANTHER" id="PTHR41368:SF1">
    <property type="entry name" value="PROTEIN YGHO"/>
    <property type="match status" value="1"/>
</dbReference>
<dbReference type="SUPFAM" id="SSF55729">
    <property type="entry name" value="Acyl-CoA N-acyltransferases (Nat)"/>
    <property type="match status" value="1"/>
</dbReference>
<organism evidence="2 3">
    <name type="scientific">Gloeocapsopsis dulcis AAB1 = 1H9</name>
    <dbReference type="NCBI Taxonomy" id="1433147"/>
    <lineage>
        <taxon>Bacteria</taxon>
        <taxon>Bacillati</taxon>
        <taxon>Cyanobacteriota</taxon>
        <taxon>Cyanophyceae</taxon>
        <taxon>Oscillatoriophycideae</taxon>
        <taxon>Chroococcales</taxon>
        <taxon>Chroococcaceae</taxon>
        <taxon>Gloeocapsopsis</taxon>
        <taxon>Gloeocapsopsis dulcis</taxon>
    </lineage>
</organism>
<reference evidence="2 3" key="1">
    <citation type="journal article" date="2019" name="Front. Microbiol.">
        <title>Genomic Features for Desiccation Tolerance and Sugar Biosynthesis in the Extremophile Gloeocapsopsis sp. UTEX B3054.</title>
        <authorList>
            <person name="Urrejola C."/>
            <person name="Alcorta J."/>
            <person name="Salas L."/>
            <person name="Vasquez M."/>
            <person name="Polz M.F."/>
            <person name="Vicuna R."/>
            <person name="Diez B."/>
        </authorList>
    </citation>
    <scope>NUCLEOTIDE SEQUENCE [LARGE SCALE GENOMIC DNA]</scope>
    <source>
        <strain evidence="2 3">1H9</strain>
    </source>
</reference>
<evidence type="ECO:0000313" key="2">
    <source>
        <dbReference type="EMBL" id="MUL37785.1"/>
    </source>
</evidence>
<protein>
    <recommendedName>
        <fullName evidence="1">N-acetyltransferase domain-containing protein</fullName>
    </recommendedName>
</protein>
<dbReference type="AlphaFoldDB" id="A0A6N8FZN3"/>